<dbReference type="InterPro" id="IPR001647">
    <property type="entry name" value="HTH_TetR"/>
</dbReference>
<dbReference type="STRING" id="377629.TERTU_2069"/>
<dbReference type="SUPFAM" id="SSF48498">
    <property type="entry name" value="Tetracyclin repressor-like, C-terminal domain"/>
    <property type="match status" value="1"/>
</dbReference>
<keyword evidence="5" id="KW-1185">Reference proteome</keyword>
<evidence type="ECO:0000256" key="2">
    <source>
        <dbReference type="PROSITE-ProRule" id="PRU00335"/>
    </source>
</evidence>
<evidence type="ECO:0000313" key="4">
    <source>
        <dbReference type="EMBL" id="ACR14107.1"/>
    </source>
</evidence>
<reference evidence="4 5" key="1">
    <citation type="journal article" date="2009" name="PLoS ONE">
        <title>The complete genome of Teredinibacter turnerae T7901: an intracellular endosymbiont of marine wood-boring bivalves (shipworms).</title>
        <authorList>
            <person name="Yang J.C."/>
            <person name="Madupu R."/>
            <person name="Durkin A.S."/>
            <person name="Ekborg N.A."/>
            <person name="Pedamallu C.S."/>
            <person name="Hostetler J.B."/>
            <person name="Radune D."/>
            <person name="Toms B.S."/>
            <person name="Henrissat B."/>
            <person name="Coutinho P.M."/>
            <person name="Schwarz S."/>
            <person name="Field L."/>
            <person name="Trindade-Silva A.E."/>
            <person name="Soares C.A.G."/>
            <person name="Elshahawi S."/>
            <person name="Hanora A."/>
            <person name="Schmidt E.W."/>
            <person name="Haygood M.G."/>
            <person name="Posfai J."/>
            <person name="Benner J."/>
            <person name="Madinger C."/>
            <person name="Nove J."/>
            <person name="Anton B."/>
            <person name="Chaudhary K."/>
            <person name="Foster J."/>
            <person name="Holman A."/>
            <person name="Kumar S."/>
            <person name="Lessard P.A."/>
            <person name="Luyten Y.A."/>
            <person name="Slatko B."/>
            <person name="Wood N."/>
            <person name="Wu B."/>
            <person name="Teplitski M."/>
            <person name="Mougous J.D."/>
            <person name="Ward N."/>
            <person name="Eisen J.A."/>
            <person name="Badger J.H."/>
            <person name="Distel D.L."/>
        </authorList>
    </citation>
    <scope>NUCLEOTIDE SEQUENCE [LARGE SCALE GENOMIC DNA]</scope>
    <source>
        <strain evidence="5">ATCC 39867 / T7901</strain>
    </source>
</reference>
<dbReference type="PANTHER" id="PTHR30328">
    <property type="entry name" value="TRANSCRIPTIONAL REPRESSOR"/>
    <property type="match status" value="1"/>
</dbReference>
<dbReference type="HOGENOM" id="CLU_069356_1_0_6"/>
<dbReference type="Pfam" id="PF00440">
    <property type="entry name" value="TetR_N"/>
    <property type="match status" value="1"/>
</dbReference>
<dbReference type="Pfam" id="PF08362">
    <property type="entry name" value="TetR_C_3"/>
    <property type="match status" value="1"/>
</dbReference>
<dbReference type="PROSITE" id="PS50977">
    <property type="entry name" value="HTH_TETR_2"/>
    <property type="match status" value="1"/>
</dbReference>
<dbReference type="InterPro" id="IPR050109">
    <property type="entry name" value="HTH-type_TetR-like_transc_reg"/>
</dbReference>
<dbReference type="RefSeq" id="WP_015820223.1">
    <property type="nucleotide sequence ID" value="NC_012997.1"/>
</dbReference>
<feature type="DNA-binding region" description="H-T-H motif" evidence="2">
    <location>
        <begin position="61"/>
        <end position="80"/>
    </location>
</feature>
<dbReference type="Proteomes" id="UP000009080">
    <property type="component" value="Chromosome"/>
</dbReference>
<accession>C5BIT3</accession>
<dbReference type="InterPro" id="IPR013573">
    <property type="entry name" value="Tscrpt_reg_YcdC_C"/>
</dbReference>
<organism evidence="4 5">
    <name type="scientific">Teredinibacter turnerae (strain ATCC 39867 / T7901)</name>
    <dbReference type="NCBI Taxonomy" id="377629"/>
    <lineage>
        <taxon>Bacteria</taxon>
        <taxon>Pseudomonadati</taxon>
        <taxon>Pseudomonadota</taxon>
        <taxon>Gammaproteobacteria</taxon>
        <taxon>Cellvibrionales</taxon>
        <taxon>Cellvibrionaceae</taxon>
        <taxon>Teredinibacter</taxon>
    </lineage>
</organism>
<dbReference type="Gene3D" id="1.10.357.10">
    <property type="entry name" value="Tetracycline Repressor, domain 2"/>
    <property type="match status" value="1"/>
</dbReference>
<dbReference type="OrthoDB" id="6860332at2"/>
<dbReference type="InterPro" id="IPR009057">
    <property type="entry name" value="Homeodomain-like_sf"/>
</dbReference>
<dbReference type="Gene3D" id="1.10.10.60">
    <property type="entry name" value="Homeodomain-like"/>
    <property type="match status" value="1"/>
</dbReference>
<protein>
    <submittedName>
        <fullName evidence="4">Transcriptional regulator, TetR family</fullName>
    </submittedName>
</protein>
<evidence type="ECO:0000256" key="1">
    <source>
        <dbReference type="ARBA" id="ARBA00023125"/>
    </source>
</evidence>
<feature type="domain" description="HTH tetR-type" evidence="3">
    <location>
        <begin position="38"/>
        <end position="98"/>
    </location>
</feature>
<gene>
    <name evidence="4" type="ordered locus">TERTU_2069</name>
</gene>
<dbReference type="PRINTS" id="PR00455">
    <property type="entry name" value="HTHTETR"/>
</dbReference>
<dbReference type="InterPro" id="IPR036271">
    <property type="entry name" value="Tet_transcr_reg_TetR-rel_C_sf"/>
</dbReference>
<dbReference type="AlphaFoldDB" id="C5BIT3"/>
<dbReference type="SUPFAM" id="SSF46689">
    <property type="entry name" value="Homeodomain-like"/>
    <property type="match status" value="1"/>
</dbReference>
<dbReference type="eggNOG" id="COG1309">
    <property type="taxonomic scope" value="Bacteria"/>
</dbReference>
<dbReference type="EMBL" id="CP001614">
    <property type="protein sequence ID" value="ACR14107.1"/>
    <property type="molecule type" value="Genomic_DNA"/>
</dbReference>
<proteinExistence type="predicted"/>
<dbReference type="PANTHER" id="PTHR30328:SF54">
    <property type="entry name" value="HTH-TYPE TRANSCRIPTIONAL REPRESSOR SCO4008"/>
    <property type="match status" value="1"/>
</dbReference>
<evidence type="ECO:0000259" key="3">
    <source>
        <dbReference type="PROSITE" id="PS50977"/>
    </source>
</evidence>
<name>C5BIT3_TERTT</name>
<dbReference type="GeneID" id="58409682"/>
<keyword evidence="1 2" id="KW-0238">DNA-binding</keyword>
<dbReference type="KEGG" id="ttu:TERTU_2069"/>
<sequence>MKENGSELLQGAIVDASVDASANTTVDARKYKRGSIRDNNLEKILDAAHDEFVLQGYSGASIQAIADRAGLPKANIHYYFKRKTNLYVAVLDNILSLWNDYLDEIDVDDDPAEVLDNLIRSKVAFSYSNPKASKLFAMEIIQGAPHLKDYLRNELRPWVRSKMKVLDTWIAQGKMAAIDPVYLIFLIWSSTQHYADFDTQVLTVMNRAEYEQEMIDDIASFLSGVILRGIGLEPPARKERKIN</sequence>
<dbReference type="GO" id="GO:0003677">
    <property type="term" value="F:DNA binding"/>
    <property type="evidence" value="ECO:0007669"/>
    <property type="project" value="UniProtKB-UniRule"/>
</dbReference>
<evidence type="ECO:0000313" key="5">
    <source>
        <dbReference type="Proteomes" id="UP000009080"/>
    </source>
</evidence>
<dbReference type="GO" id="GO:0045892">
    <property type="term" value="P:negative regulation of DNA-templated transcription"/>
    <property type="evidence" value="ECO:0007669"/>
    <property type="project" value="InterPro"/>
</dbReference>